<accession>A0A8B6BNJ6</accession>
<reference evidence="1" key="1">
    <citation type="submission" date="2018-11" db="EMBL/GenBank/DDBJ databases">
        <authorList>
            <person name="Alioto T."/>
            <person name="Alioto T."/>
        </authorList>
    </citation>
    <scope>NUCLEOTIDE SEQUENCE</scope>
</reference>
<gene>
    <name evidence="1" type="ORF">MGAL_10B033668</name>
</gene>
<name>A0A8B6BNJ6_MYTGA</name>
<keyword evidence="2" id="KW-1185">Reference proteome</keyword>
<protein>
    <submittedName>
        <fullName evidence="1">Uncharacterized protein</fullName>
    </submittedName>
</protein>
<dbReference type="AlphaFoldDB" id="A0A8B6BNJ6"/>
<comment type="caution">
    <text evidence="1">The sequence shown here is derived from an EMBL/GenBank/DDBJ whole genome shotgun (WGS) entry which is preliminary data.</text>
</comment>
<organism evidence="1 2">
    <name type="scientific">Mytilus galloprovincialis</name>
    <name type="common">Mediterranean mussel</name>
    <dbReference type="NCBI Taxonomy" id="29158"/>
    <lineage>
        <taxon>Eukaryota</taxon>
        <taxon>Metazoa</taxon>
        <taxon>Spiralia</taxon>
        <taxon>Lophotrochozoa</taxon>
        <taxon>Mollusca</taxon>
        <taxon>Bivalvia</taxon>
        <taxon>Autobranchia</taxon>
        <taxon>Pteriomorphia</taxon>
        <taxon>Mytilida</taxon>
        <taxon>Mytiloidea</taxon>
        <taxon>Mytilidae</taxon>
        <taxon>Mytilinae</taxon>
        <taxon>Mytilus</taxon>
    </lineage>
</organism>
<dbReference type="Proteomes" id="UP000596742">
    <property type="component" value="Unassembled WGS sequence"/>
</dbReference>
<evidence type="ECO:0000313" key="1">
    <source>
        <dbReference type="EMBL" id="VDH93484.1"/>
    </source>
</evidence>
<sequence length="339" mass="37769">MKSELQTMDTKDKDLHRSVAALSIRVLNVENIVSNIKNKPDRKIISINAGIDGPLHSNKKFNFGNGGGNYVMNFPGQILGISLLSLRTNANHIEVWITVNNKLISYAILLNSGVTHTYHNYRTPPPIQVKAGDLIGFESMSDNSTCTNTQVTAQCLLNHSTSAILQSKTFLEFDWFTDAELARQIRQQVNGCGKTDFVLDLLEENIGVFKYILLCPNHPMNKAYKNREWIASKCGTHKIDDEASEVNGSLQEKKRERLSAVVAGGVVNNIWYIKMTTQKDGKQIANMLYHAGVETLLTVGYAEIGKKVLRRPAPKVDFNMNDVVMLSIDILLAMATKIC</sequence>
<evidence type="ECO:0000313" key="2">
    <source>
        <dbReference type="Proteomes" id="UP000596742"/>
    </source>
</evidence>
<dbReference type="EMBL" id="UYJE01000466">
    <property type="protein sequence ID" value="VDH93484.1"/>
    <property type="molecule type" value="Genomic_DNA"/>
</dbReference>
<proteinExistence type="predicted"/>